<evidence type="ECO:0000313" key="1">
    <source>
        <dbReference type="EMBL" id="KXT04126.1"/>
    </source>
</evidence>
<dbReference type="Proteomes" id="UP000073492">
    <property type="component" value="Unassembled WGS sequence"/>
</dbReference>
<reference evidence="1 2" key="1">
    <citation type="submission" date="2015-07" db="EMBL/GenBank/DDBJ databases">
        <title>Comparative genomics of the Sigatoka disease complex on banana suggests a link between parallel evolutionary changes in Pseudocercospora fijiensis and Pseudocercospora eumusae and increased virulence on the banana host.</title>
        <authorList>
            <person name="Chang T.-C."/>
            <person name="Salvucci A."/>
            <person name="Crous P.W."/>
            <person name="Stergiopoulos I."/>
        </authorList>
    </citation>
    <scope>NUCLEOTIDE SEQUENCE [LARGE SCALE GENOMIC DNA]</scope>
    <source>
        <strain evidence="1 2">CBS 116634</strain>
    </source>
</reference>
<dbReference type="EMBL" id="LFZO01000593">
    <property type="protein sequence ID" value="KXT04126.1"/>
    <property type="molecule type" value="Genomic_DNA"/>
</dbReference>
<organism evidence="1 2">
    <name type="scientific">Pseudocercospora musae</name>
    <dbReference type="NCBI Taxonomy" id="113226"/>
    <lineage>
        <taxon>Eukaryota</taxon>
        <taxon>Fungi</taxon>
        <taxon>Dikarya</taxon>
        <taxon>Ascomycota</taxon>
        <taxon>Pezizomycotina</taxon>
        <taxon>Dothideomycetes</taxon>
        <taxon>Dothideomycetidae</taxon>
        <taxon>Mycosphaerellales</taxon>
        <taxon>Mycosphaerellaceae</taxon>
        <taxon>Pseudocercospora</taxon>
    </lineage>
</organism>
<keyword evidence="2" id="KW-1185">Reference proteome</keyword>
<proteinExistence type="predicted"/>
<evidence type="ECO:0000313" key="2">
    <source>
        <dbReference type="Proteomes" id="UP000073492"/>
    </source>
</evidence>
<protein>
    <submittedName>
        <fullName evidence="1">Uncharacterized protein</fullName>
    </submittedName>
</protein>
<accession>A0A139HNW7</accession>
<dbReference type="STRING" id="113226.A0A139HNW7"/>
<name>A0A139HNW7_9PEZI</name>
<dbReference type="OrthoDB" id="5372708at2759"/>
<comment type="caution">
    <text evidence="1">The sequence shown here is derived from an EMBL/GenBank/DDBJ whole genome shotgun (WGS) entry which is preliminary data.</text>
</comment>
<gene>
    <name evidence="1" type="ORF">AC579_8969</name>
</gene>
<dbReference type="AlphaFoldDB" id="A0A139HNW7"/>
<sequence length="236" mass="26743">MDDVVSTIGPSLRALDEGQELALPTGKTLVCAFTMAYTGDMPQQQSNAGMLHQSATFGCRACYATDQDRGQLSTGWELKYHYENERIHQYMISIPSKINRAEFGRQYGMAAEPAALQKISLALDIIMSRPGDPAHSEFNCITNMLHELLLAEILAASAKLQYAKILREEFPLPPGWGYLRSPLHYLGTYSLSKHARWSVIAPIFMRVWLQDEYIQPEFLKAMQEEPRLVMPKQFLK</sequence>